<organism evidence="2 3">
    <name type="scientific">Candidatus Uhrbacteria bacterium RIFCSPHIGHO2_01_FULL_63_20</name>
    <dbReference type="NCBI Taxonomy" id="1802385"/>
    <lineage>
        <taxon>Bacteria</taxon>
        <taxon>Candidatus Uhriibacteriota</taxon>
    </lineage>
</organism>
<keyword evidence="1" id="KW-0732">Signal</keyword>
<accession>A0A1F7TMB0</accession>
<feature type="signal peptide" evidence="1">
    <location>
        <begin position="1"/>
        <end position="16"/>
    </location>
</feature>
<dbReference type="EMBL" id="MGDT01000003">
    <property type="protein sequence ID" value="OGL67126.1"/>
    <property type="molecule type" value="Genomic_DNA"/>
</dbReference>
<protein>
    <submittedName>
        <fullName evidence="2">Uncharacterized protein</fullName>
    </submittedName>
</protein>
<gene>
    <name evidence="2" type="ORF">A2856_03600</name>
</gene>
<dbReference type="PROSITE" id="PS51257">
    <property type="entry name" value="PROKAR_LIPOPROTEIN"/>
    <property type="match status" value="1"/>
</dbReference>
<proteinExistence type="predicted"/>
<dbReference type="Proteomes" id="UP000177885">
    <property type="component" value="Unassembled WGS sequence"/>
</dbReference>
<name>A0A1F7TMB0_9BACT</name>
<sequence length="247" mass="25934">MRWNIIVLSTITFAFAAGCPLSPPLKGGDGDACSEDDDCTGGRKCSDDDTCYCPDNAECDPDPAEGEGEGEGEGECSDDTECLNGQVCTAGTCVADDGNGQTVIAEACLFYTGSLPHKLMINSFSAANGLIENQYPPEAFANESNSGSSICGTTLVGENGYIQMNDEVGNGIADYAAINGGAANLPCDTFRDFDHAEINGDTVSYTLYPHHCFRDSDNAPLDPRDCTDLTPSLTEGCDLVIDADEVL</sequence>
<reference evidence="2 3" key="1">
    <citation type="journal article" date="2016" name="Nat. Commun.">
        <title>Thousands of microbial genomes shed light on interconnected biogeochemical processes in an aquifer system.</title>
        <authorList>
            <person name="Anantharaman K."/>
            <person name="Brown C.T."/>
            <person name="Hug L.A."/>
            <person name="Sharon I."/>
            <person name="Castelle C.J."/>
            <person name="Probst A.J."/>
            <person name="Thomas B.C."/>
            <person name="Singh A."/>
            <person name="Wilkins M.J."/>
            <person name="Karaoz U."/>
            <person name="Brodie E.L."/>
            <person name="Williams K.H."/>
            <person name="Hubbard S.S."/>
            <person name="Banfield J.F."/>
        </authorList>
    </citation>
    <scope>NUCLEOTIDE SEQUENCE [LARGE SCALE GENOMIC DNA]</scope>
</reference>
<evidence type="ECO:0000313" key="2">
    <source>
        <dbReference type="EMBL" id="OGL67126.1"/>
    </source>
</evidence>
<comment type="caution">
    <text evidence="2">The sequence shown here is derived from an EMBL/GenBank/DDBJ whole genome shotgun (WGS) entry which is preliminary data.</text>
</comment>
<evidence type="ECO:0000256" key="1">
    <source>
        <dbReference type="SAM" id="SignalP"/>
    </source>
</evidence>
<evidence type="ECO:0000313" key="3">
    <source>
        <dbReference type="Proteomes" id="UP000177885"/>
    </source>
</evidence>
<feature type="chain" id="PRO_5009532905" evidence="1">
    <location>
        <begin position="17"/>
        <end position="247"/>
    </location>
</feature>
<dbReference type="AlphaFoldDB" id="A0A1F7TMB0"/>